<accession>A0A4V6W9S7</accession>
<dbReference type="OrthoDB" id="9802241at2"/>
<sequence>MKRCKEMDLDDSKLAAIAGQFGTPAYVFDERALRQRVAFLQENLPARAVLCFAVKANPFAIPLISPVVHRFEVCSPGELNICRAVGVVPEEIVLSGVYKDEATLRPLVESGAPIHRYTVESAGQFQLLYKLAKEFGRKLPLLLRVTTGTQFGMDEAVVRDIIARYGADEAVDICGLQVFSGTQKTTARRTRKELAAADALIAQLREDYGFEAREFEFGPGLPVEYFDEYDEAGERALLAEVSELLEGMAFQGPLTLEIGRSLVASCGTYLTSVVDAKTNKGERYAIVDGGKHQMVYYGGGLVMRQPPCRQLGLEGADEATLEQALPWNLCGSLCTTNDFLAKEVPAVDLAVGDVIAFDRTGAYCMTEGISLFLSRDLPKVVYAKADGTCKLVREGIPTDPLNTPQL</sequence>
<dbReference type="InterPro" id="IPR009006">
    <property type="entry name" value="Ala_racemase/Decarboxylase_C"/>
</dbReference>
<keyword evidence="5" id="KW-1185">Reference proteome</keyword>
<organism evidence="4 5">
    <name type="scientific">Parvibacter caecicola</name>
    <dbReference type="NCBI Taxonomy" id="747645"/>
    <lineage>
        <taxon>Bacteria</taxon>
        <taxon>Bacillati</taxon>
        <taxon>Actinomycetota</taxon>
        <taxon>Coriobacteriia</taxon>
        <taxon>Coriobacteriales</taxon>
        <taxon>Coriobacteriaceae</taxon>
        <taxon>Parvibacter</taxon>
    </lineage>
</organism>
<keyword evidence="2" id="KW-0663">Pyridoxal phosphate</keyword>
<evidence type="ECO:0000313" key="5">
    <source>
        <dbReference type="Proteomes" id="UP000309454"/>
    </source>
</evidence>
<evidence type="ECO:0000256" key="2">
    <source>
        <dbReference type="ARBA" id="ARBA00022898"/>
    </source>
</evidence>
<dbReference type="AlphaFoldDB" id="A0A4V6W9S7"/>
<dbReference type="PANTHER" id="PTHR43727:SF2">
    <property type="entry name" value="GROUP IV DECARBOXYLASE"/>
    <property type="match status" value="1"/>
</dbReference>
<protein>
    <submittedName>
        <fullName evidence="4">Diaminopimelate decarboxylase</fullName>
    </submittedName>
</protein>
<dbReference type="Gene3D" id="2.40.37.10">
    <property type="entry name" value="Lyase, Ornithine Decarboxylase, Chain A, domain 1"/>
    <property type="match status" value="1"/>
</dbReference>
<dbReference type="SUPFAM" id="SSF50621">
    <property type="entry name" value="Alanine racemase C-terminal domain-like"/>
    <property type="match status" value="1"/>
</dbReference>
<evidence type="ECO:0000256" key="1">
    <source>
        <dbReference type="ARBA" id="ARBA00001933"/>
    </source>
</evidence>
<dbReference type="EMBL" id="SSTM01000004">
    <property type="protein sequence ID" value="TJW10288.1"/>
    <property type="molecule type" value="Genomic_DNA"/>
</dbReference>
<dbReference type="Gene3D" id="3.20.20.10">
    <property type="entry name" value="Alanine racemase"/>
    <property type="match status" value="1"/>
</dbReference>
<dbReference type="InterPro" id="IPR029066">
    <property type="entry name" value="PLP-binding_barrel"/>
</dbReference>
<dbReference type="Pfam" id="PF02784">
    <property type="entry name" value="Orn_Arg_deC_N"/>
    <property type="match status" value="1"/>
</dbReference>
<dbReference type="InterPro" id="IPR022644">
    <property type="entry name" value="De-COase2_N"/>
</dbReference>
<comment type="cofactor">
    <cofactor evidence="1">
        <name>pyridoxal 5'-phosphate</name>
        <dbReference type="ChEBI" id="CHEBI:597326"/>
    </cofactor>
</comment>
<proteinExistence type="predicted"/>
<dbReference type="Proteomes" id="UP000309454">
    <property type="component" value="Unassembled WGS sequence"/>
</dbReference>
<comment type="caution">
    <text evidence="4">The sequence shown here is derived from an EMBL/GenBank/DDBJ whole genome shotgun (WGS) entry which is preliminary data.</text>
</comment>
<dbReference type="GO" id="GO:0008836">
    <property type="term" value="F:diaminopimelate decarboxylase activity"/>
    <property type="evidence" value="ECO:0007669"/>
    <property type="project" value="TreeGrafter"/>
</dbReference>
<name>A0A4V6W9S7_9ACTN</name>
<evidence type="ECO:0000259" key="3">
    <source>
        <dbReference type="Pfam" id="PF02784"/>
    </source>
</evidence>
<feature type="domain" description="Orn/DAP/Arg decarboxylase 2 N-terminal" evidence="3">
    <location>
        <begin position="33"/>
        <end position="264"/>
    </location>
</feature>
<gene>
    <name evidence="4" type="ORF">E5982_06995</name>
</gene>
<reference evidence="4 5" key="1">
    <citation type="submission" date="2019-04" db="EMBL/GenBank/DDBJ databases">
        <title>Microbes associate with the intestines of laboratory mice.</title>
        <authorList>
            <person name="Navarre W."/>
            <person name="Wong E."/>
            <person name="Huang K.C."/>
            <person name="Tropini C."/>
            <person name="Ng K."/>
            <person name="Yu B."/>
        </authorList>
    </citation>
    <scope>NUCLEOTIDE SEQUENCE [LARGE SCALE GENOMIC DNA]</scope>
    <source>
        <strain evidence="4 5">NM48_B13</strain>
    </source>
</reference>
<dbReference type="GO" id="GO:0009089">
    <property type="term" value="P:lysine biosynthetic process via diaminopimelate"/>
    <property type="evidence" value="ECO:0007669"/>
    <property type="project" value="TreeGrafter"/>
</dbReference>
<dbReference type="SUPFAM" id="SSF51419">
    <property type="entry name" value="PLP-binding barrel"/>
    <property type="match status" value="1"/>
</dbReference>
<evidence type="ECO:0000313" key="4">
    <source>
        <dbReference type="EMBL" id="TJW10288.1"/>
    </source>
</evidence>
<dbReference type="PANTHER" id="PTHR43727">
    <property type="entry name" value="DIAMINOPIMELATE DECARBOXYLASE"/>
    <property type="match status" value="1"/>
</dbReference>